<protein>
    <recommendedName>
        <fullName evidence="3">DUF4143 domain-containing protein</fullName>
    </recommendedName>
</protein>
<dbReference type="Proteomes" id="UP000603234">
    <property type="component" value="Unassembled WGS sequence"/>
</dbReference>
<evidence type="ECO:0000313" key="2">
    <source>
        <dbReference type="Proteomes" id="UP000603234"/>
    </source>
</evidence>
<evidence type="ECO:0000313" key="1">
    <source>
        <dbReference type="EMBL" id="MBC3804412.1"/>
    </source>
</evidence>
<sequence>MGKTPKGEVDFIVMDGNKRAYYQVAYLLADEKVVDREFGAYESVKDNYPKYVLSLDKYDFSRNGIKHLNIIDFLLADDY</sequence>
<proteinExistence type="predicted"/>
<name>A0ABR6WUW7_9FIRM</name>
<keyword evidence="2" id="KW-1185">Reference proteome</keyword>
<dbReference type="EMBL" id="WJBC01000010">
    <property type="protein sequence ID" value="MBC3804412.1"/>
    <property type="molecule type" value="Genomic_DNA"/>
</dbReference>
<evidence type="ECO:0008006" key="3">
    <source>
        <dbReference type="Google" id="ProtNLM"/>
    </source>
</evidence>
<gene>
    <name evidence="1" type="ORF">GH808_08205</name>
</gene>
<organism evidence="1 2">
    <name type="scientific">Acetobacterium fimetarium</name>
    <dbReference type="NCBI Taxonomy" id="52691"/>
    <lineage>
        <taxon>Bacteria</taxon>
        <taxon>Bacillati</taxon>
        <taxon>Bacillota</taxon>
        <taxon>Clostridia</taxon>
        <taxon>Eubacteriales</taxon>
        <taxon>Eubacteriaceae</taxon>
        <taxon>Acetobacterium</taxon>
    </lineage>
</organism>
<comment type="caution">
    <text evidence="1">The sequence shown here is derived from an EMBL/GenBank/DDBJ whole genome shotgun (WGS) entry which is preliminary data.</text>
</comment>
<reference evidence="1 2" key="1">
    <citation type="journal article" date="2020" name="mSystems">
        <title>Defining Genomic and Predicted Metabolic Features of the Acetobacterium Genus.</title>
        <authorList>
            <person name="Ross D.E."/>
            <person name="Marshall C.W."/>
            <person name="Gulliver D."/>
            <person name="May H.D."/>
            <person name="Norman R.S."/>
        </authorList>
    </citation>
    <scope>NUCLEOTIDE SEQUENCE [LARGE SCALE GENOMIC DNA]</scope>
    <source>
        <strain evidence="1 2">DSM 8238</strain>
    </source>
</reference>
<dbReference type="RefSeq" id="WP_186842299.1">
    <property type="nucleotide sequence ID" value="NZ_WJBC01000010.1"/>
</dbReference>
<accession>A0ABR6WUW7</accession>